<evidence type="ECO:0000313" key="12">
    <source>
        <dbReference type="Proteomes" id="UP001189122"/>
    </source>
</evidence>
<evidence type="ECO:0000256" key="3">
    <source>
        <dbReference type="ARBA" id="ARBA00023012"/>
    </source>
</evidence>
<feature type="region of interest" description="Disordered" evidence="8">
    <location>
        <begin position="237"/>
        <end position="256"/>
    </location>
</feature>
<dbReference type="GO" id="GO:0009736">
    <property type="term" value="P:cytokinin-activated signaling pathway"/>
    <property type="evidence" value="ECO:0007669"/>
    <property type="project" value="InterPro"/>
</dbReference>
<feature type="region of interest" description="Disordered" evidence="8">
    <location>
        <begin position="534"/>
        <end position="587"/>
    </location>
</feature>
<evidence type="ECO:0000256" key="2">
    <source>
        <dbReference type="ARBA" id="ARBA00010330"/>
    </source>
</evidence>
<dbReference type="Proteomes" id="UP001189122">
    <property type="component" value="Unassembled WGS sequence"/>
</dbReference>
<dbReference type="AlphaFoldDB" id="A0A7I8IRT1"/>
<feature type="compositionally biased region" description="Low complexity" evidence="8">
    <location>
        <begin position="215"/>
        <end position="230"/>
    </location>
</feature>
<dbReference type="Pfam" id="PF06203">
    <property type="entry name" value="CCT"/>
    <property type="match status" value="1"/>
</dbReference>
<accession>A0A7I8IRT1</accession>
<name>A0A7I8IRT1_SPIIN</name>
<dbReference type="InterPro" id="IPR001789">
    <property type="entry name" value="Sig_transdc_resp-reg_receiver"/>
</dbReference>
<sequence>MEGEGEGEREREADAGGAGAGPSSLATGPAKGSMGREGGAPAQGRRGALPDAVASSLQQRRVIRWERFLPRRSLRVLLVEPDDSTRHIVTALLRKCSYHVAAVADGIKAWDVVKEKNYNFDLILCEVDVPSISGISLLSKIMGNEFFRNIPVIMMSSHDSVSVVFKCMQKGAVDFLVKPVRKNELRNLWQHVWRRHRSIRHTNEPENMPNNRSVSENMSDNNAASNDVSANAIKSPRIIQSCDDDDNQLRQQTSNADWKYRKTGAFRVEDRKSSRVTKSQSRQAGDEATSMANESKMHDSCKLSDNVLGIQVGAIMSIQENNISQNVQEQTDISDEPICRGKELDYVRETDCVDADRRPFHQDVVLLKSQERIINFIGLVNNERCDSKGEKTFCKSKVLSNRGNTCIADSSSPREFSVRTQQLNHCVKNGFQEKDVLNHSAASAFSRSTSDDDDGERAVPSRDGIHLGYTEDAVGGFPHPQFGMLPLPFPVGAIPFQNFCPGYGPLLQPMFYHEHSGSRHGSAAIEREHGDIQSTSFHNREESHDPSLGQQGKKENGSETDAGDHRLHTCGNPEYTDQSSNCSRDAINGSRNNNIAGTADATMNARSAYDCGAESRDQIYKGKGLDPNRSHREAALIKFRLKRKDRCFEKKVRYHSRKMLAEQRPRVKGQFVRQTVVDSSTTVTEADD</sequence>
<dbReference type="SMART" id="SM00448">
    <property type="entry name" value="REC"/>
    <property type="match status" value="1"/>
</dbReference>
<protein>
    <submittedName>
        <fullName evidence="11">Uncharacterized protein</fullName>
    </submittedName>
</protein>
<dbReference type="InterPro" id="IPR045279">
    <property type="entry name" value="ARR-like"/>
</dbReference>
<reference evidence="11 12" key="1">
    <citation type="submission" date="2019-12" db="EMBL/GenBank/DDBJ databases">
        <authorList>
            <person name="Scholz U."/>
            <person name="Mascher M."/>
            <person name="Fiebig A."/>
        </authorList>
    </citation>
    <scope>NUCLEOTIDE SEQUENCE</scope>
</reference>
<dbReference type="PANTHER" id="PTHR43874:SF117">
    <property type="entry name" value="TWO-COMPONENT RESPONSE REGULATOR-LIKE APRR3"/>
    <property type="match status" value="1"/>
</dbReference>
<dbReference type="PROSITE" id="PS51017">
    <property type="entry name" value="CCT"/>
    <property type="match status" value="1"/>
</dbReference>
<feature type="region of interest" description="Disordered" evidence="8">
    <location>
        <begin position="1"/>
        <end position="52"/>
    </location>
</feature>
<evidence type="ECO:0000313" key="11">
    <source>
        <dbReference type="EMBL" id="CAA2620743.1"/>
    </source>
</evidence>
<dbReference type="GO" id="GO:0005634">
    <property type="term" value="C:nucleus"/>
    <property type="evidence" value="ECO:0007669"/>
    <property type="project" value="UniProtKB-SubCell"/>
</dbReference>
<proteinExistence type="inferred from homology"/>
<keyword evidence="3" id="KW-0902">Two-component regulatory system</keyword>
<dbReference type="GO" id="GO:0000160">
    <property type="term" value="P:phosphorelay signal transduction system"/>
    <property type="evidence" value="ECO:0007669"/>
    <property type="project" value="UniProtKB-KW"/>
</dbReference>
<evidence type="ECO:0000259" key="9">
    <source>
        <dbReference type="PROSITE" id="PS50110"/>
    </source>
</evidence>
<feature type="domain" description="CCT" evidence="10">
    <location>
        <begin position="632"/>
        <end position="674"/>
    </location>
</feature>
<dbReference type="InterPro" id="IPR011006">
    <property type="entry name" value="CheY-like_superfamily"/>
</dbReference>
<dbReference type="InterPro" id="IPR010402">
    <property type="entry name" value="CCT_domain"/>
</dbReference>
<evidence type="ECO:0000256" key="7">
    <source>
        <dbReference type="PROSITE-ProRule" id="PRU00357"/>
    </source>
</evidence>
<keyword evidence="12" id="KW-1185">Reference proteome</keyword>
<feature type="region of interest" description="Disordered" evidence="8">
    <location>
        <begin position="269"/>
        <end position="298"/>
    </location>
</feature>
<feature type="compositionally biased region" description="Basic and acidic residues" evidence="8">
    <location>
        <begin position="552"/>
        <end position="567"/>
    </location>
</feature>
<feature type="compositionally biased region" description="Polar residues" evidence="8">
    <location>
        <begin position="575"/>
        <end position="587"/>
    </location>
</feature>
<dbReference type="GO" id="GO:0048511">
    <property type="term" value="P:rhythmic process"/>
    <property type="evidence" value="ECO:0007669"/>
    <property type="project" value="UniProtKB-KW"/>
</dbReference>
<comment type="subcellular location">
    <subcellularLocation>
        <location evidence="1 7">Nucleus</location>
    </subcellularLocation>
</comment>
<dbReference type="EMBL" id="LR743592">
    <property type="protein sequence ID" value="CAA2620743.1"/>
    <property type="molecule type" value="Genomic_DNA"/>
</dbReference>
<dbReference type="PANTHER" id="PTHR43874">
    <property type="entry name" value="TWO-COMPONENT RESPONSE REGULATOR"/>
    <property type="match status" value="1"/>
</dbReference>
<feature type="region of interest" description="Disordered" evidence="8">
    <location>
        <begin position="200"/>
        <end position="230"/>
    </location>
</feature>
<gene>
    <name evidence="11" type="ORF">SI7747_05006912</name>
</gene>
<dbReference type="EMBL" id="CACRZD030000005">
    <property type="protein sequence ID" value="CAA6660495.1"/>
    <property type="molecule type" value="Genomic_DNA"/>
</dbReference>
<keyword evidence="5 7" id="KW-0539">Nucleus</keyword>
<feature type="compositionally biased region" description="Basic and acidic residues" evidence="8">
    <location>
        <begin position="1"/>
        <end position="14"/>
    </location>
</feature>
<evidence type="ECO:0000256" key="4">
    <source>
        <dbReference type="ARBA" id="ARBA00023108"/>
    </source>
</evidence>
<dbReference type="SUPFAM" id="SSF52172">
    <property type="entry name" value="CheY-like"/>
    <property type="match status" value="1"/>
</dbReference>
<evidence type="ECO:0000256" key="1">
    <source>
        <dbReference type="ARBA" id="ARBA00004123"/>
    </source>
</evidence>
<dbReference type="Pfam" id="PF00072">
    <property type="entry name" value="Response_reg"/>
    <property type="match status" value="1"/>
</dbReference>
<feature type="region of interest" description="Disordered" evidence="8">
    <location>
        <begin position="443"/>
        <end position="463"/>
    </location>
</feature>
<dbReference type="Gene3D" id="3.40.50.2300">
    <property type="match status" value="1"/>
</dbReference>
<evidence type="ECO:0000259" key="10">
    <source>
        <dbReference type="PROSITE" id="PS51017"/>
    </source>
</evidence>
<organism evidence="11">
    <name type="scientific">Spirodela intermedia</name>
    <name type="common">Intermediate duckweed</name>
    <dbReference type="NCBI Taxonomy" id="51605"/>
    <lineage>
        <taxon>Eukaryota</taxon>
        <taxon>Viridiplantae</taxon>
        <taxon>Streptophyta</taxon>
        <taxon>Embryophyta</taxon>
        <taxon>Tracheophyta</taxon>
        <taxon>Spermatophyta</taxon>
        <taxon>Magnoliopsida</taxon>
        <taxon>Liliopsida</taxon>
        <taxon>Araceae</taxon>
        <taxon>Lemnoideae</taxon>
        <taxon>Spirodela</taxon>
    </lineage>
</organism>
<evidence type="ECO:0000256" key="8">
    <source>
        <dbReference type="SAM" id="MobiDB-lite"/>
    </source>
</evidence>
<dbReference type="PROSITE" id="PS50110">
    <property type="entry name" value="RESPONSE_REGULATORY"/>
    <property type="match status" value="1"/>
</dbReference>
<comment type="similarity">
    <text evidence="2">Belongs to the ARR-like family.</text>
</comment>
<comment type="caution">
    <text evidence="6">Lacks conserved residue(s) required for the propagation of feature annotation.</text>
</comment>
<evidence type="ECO:0000256" key="5">
    <source>
        <dbReference type="ARBA" id="ARBA00023242"/>
    </source>
</evidence>
<keyword evidence="4" id="KW-0090">Biological rhythms</keyword>
<evidence type="ECO:0000256" key="6">
    <source>
        <dbReference type="PROSITE-ProRule" id="PRU00169"/>
    </source>
</evidence>
<feature type="domain" description="Response regulatory" evidence="9">
    <location>
        <begin position="75"/>
        <end position="193"/>
    </location>
</feature>